<keyword evidence="8" id="KW-0969">Cilium</keyword>
<evidence type="ECO:0000313" key="8">
    <source>
        <dbReference type="EMBL" id="MDQ0190564.1"/>
    </source>
</evidence>
<dbReference type="InterPro" id="IPR019776">
    <property type="entry name" value="Flagellar_basal_body_rod_CS"/>
</dbReference>
<keyword evidence="8" id="KW-0282">Flagellum</keyword>
<keyword evidence="4 6" id="KW-0975">Bacterial flagellum</keyword>
<evidence type="ECO:0000313" key="9">
    <source>
        <dbReference type="Proteomes" id="UP001232973"/>
    </source>
</evidence>
<dbReference type="Pfam" id="PF00460">
    <property type="entry name" value="Flg_bb_rod"/>
    <property type="match status" value="1"/>
</dbReference>
<evidence type="ECO:0000256" key="1">
    <source>
        <dbReference type="ARBA" id="ARBA00004117"/>
    </source>
</evidence>
<evidence type="ECO:0000256" key="4">
    <source>
        <dbReference type="ARBA" id="ARBA00023143"/>
    </source>
</evidence>
<dbReference type="InterPro" id="IPR006300">
    <property type="entry name" value="FlgB"/>
</dbReference>
<proteinExistence type="inferred from homology"/>
<evidence type="ECO:0000256" key="2">
    <source>
        <dbReference type="ARBA" id="ARBA00009677"/>
    </source>
</evidence>
<comment type="caution">
    <text evidence="8">The sequence shown here is derived from an EMBL/GenBank/DDBJ whole genome shotgun (WGS) entry which is preliminary data.</text>
</comment>
<reference evidence="8 9" key="1">
    <citation type="submission" date="2023-07" db="EMBL/GenBank/DDBJ databases">
        <title>Genomic Encyclopedia of Type Strains, Phase IV (KMG-IV): sequencing the most valuable type-strain genomes for metagenomic binning, comparative biology and taxonomic classification.</title>
        <authorList>
            <person name="Goeker M."/>
        </authorList>
    </citation>
    <scope>NUCLEOTIDE SEQUENCE [LARGE SCALE GENOMIC DNA]</scope>
    <source>
        <strain evidence="8 9">DSM 4006</strain>
    </source>
</reference>
<name>A0ABT9XKI4_9BACL</name>
<dbReference type="NCBIfam" id="TIGR01396">
    <property type="entry name" value="FlgB"/>
    <property type="match status" value="1"/>
</dbReference>
<comment type="similarity">
    <text evidence="2 6">Belongs to the flagella basal body rod proteins family.</text>
</comment>
<evidence type="ECO:0000259" key="7">
    <source>
        <dbReference type="Pfam" id="PF00460"/>
    </source>
</evidence>
<dbReference type="InterPro" id="IPR001444">
    <property type="entry name" value="Flag_bb_rod_N"/>
</dbReference>
<dbReference type="EMBL" id="JAUSTP010000020">
    <property type="protein sequence ID" value="MDQ0190564.1"/>
    <property type="molecule type" value="Genomic_DNA"/>
</dbReference>
<accession>A0ABT9XKI4</accession>
<evidence type="ECO:0000256" key="5">
    <source>
        <dbReference type="ARBA" id="ARBA00024934"/>
    </source>
</evidence>
<comment type="subcellular location">
    <subcellularLocation>
        <location evidence="1 6">Bacterial flagellum basal body</location>
    </subcellularLocation>
</comment>
<keyword evidence="9" id="KW-1185">Reference proteome</keyword>
<dbReference type="PROSITE" id="PS00588">
    <property type="entry name" value="FLAGELLA_BB_ROD"/>
    <property type="match status" value="1"/>
</dbReference>
<comment type="function">
    <text evidence="5 6">Structural component of flagellum, the bacterial motility apparatus. Part of the rod structure of flagellar basal body.</text>
</comment>
<dbReference type="PANTHER" id="PTHR30435:SF12">
    <property type="entry name" value="FLAGELLAR BASAL BODY ROD PROTEIN FLGB"/>
    <property type="match status" value="1"/>
</dbReference>
<dbReference type="PIRSF" id="PIRSF002889">
    <property type="entry name" value="Rod_FlgB"/>
    <property type="match status" value="1"/>
</dbReference>
<evidence type="ECO:0000256" key="6">
    <source>
        <dbReference type="PIRNR" id="PIRNR002889"/>
    </source>
</evidence>
<evidence type="ECO:0000256" key="3">
    <source>
        <dbReference type="ARBA" id="ARBA00014376"/>
    </source>
</evidence>
<dbReference type="RefSeq" id="WP_274456133.1">
    <property type="nucleotide sequence ID" value="NZ_CP067097.1"/>
</dbReference>
<comment type="subunit">
    <text evidence="6">The basal body constitutes a major portion of the flagellar organelle and consists of a number of rings mounted on a central rod.</text>
</comment>
<feature type="domain" description="Flagellar basal body rod protein N-terminal" evidence="7">
    <location>
        <begin position="11"/>
        <end position="38"/>
    </location>
</feature>
<keyword evidence="8" id="KW-0966">Cell projection</keyword>
<dbReference type="Proteomes" id="UP001232973">
    <property type="component" value="Unassembled WGS sequence"/>
</dbReference>
<dbReference type="PANTHER" id="PTHR30435">
    <property type="entry name" value="FLAGELLAR PROTEIN"/>
    <property type="match status" value="1"/>
</dbReference>
<organism evidence="8 9">
    <name type="scientific">Alicyclobacillus cycloheptanicus</name>
    <dbReference type="NCBI Taxonomy" id="1457"/>
    <lineage>
        <taxon>Bacteria</taxon>
        <taxon>Bacillati</taxon>
        <taxon>Bacillota</taxon>
        <taxon>Bacilli</taxon>
        <taxon>Bacillales</taxon>
        <taxon>Alicyclobacillaceae</taxon>
        <taxon>Alicyclobacillus</taxon>
    </lineage>
</organism>
<gene>
    <name evidence="8" type="ORF">J2S03_002431</name>
</gene>
<protein>
    <recommendedName>
        <fullName evidence="3 6">Flagellar basal body rod protein FlgB</fullName>
    </recommendedName>
</protein>
<sequence length="131" mass="13944">MSTDGAAFQLLQNALSAAQLSQQVYANNIANVSTPGYKEETVNFEAALQNAMSQPTASGVSTDGSSVNWDAMLQVQPTVSQDSSTVISNNGNNVDINAQMAGMAENQIRYNALVQDVQLRLQRYQTAINGG</sequence>